<dbReference type="AlphaFoldDB" id="A0A6B0XWP1"/>
<dbReference type="InterPro" id="IPR038643">
    <property type="entry name" value="PliI_sf"/>
</dbReference>
<dbReference type="EMBL" id="VXRY01000056">
    <property type="protein sequence ID" value="MXY32735.1"/>
    <property type="molecule type" value="Genomic_DNA"/>
</dbReference>
<accession>A0A6B0XWP1</accession>
<organism evidence="1">
    <name type="scientific">Boseongicola sp. SB0664_bin_43</name>
    <dbReference type="NCBI Taxonomy" id="2604844"/>
    <lineage>
        <taxon>Bacteria</taxon>
        <taxon>Pseudomonadati</taxon>
        <taxon>Pseudomonadota</taxon>
        <taxon>Alphaproteobacteria</taxon>
        <taxon>Rhodobacterales</taxon>
        <taxon>Paracoccaceae</taxon>
        <taxon>Boseongicola</taxon>
    </lineage>
</organism>
<protein>
    <submittedName>
        <fullName evidence="1">Uncharacterized protein</fullName>
    </submittedName>
</protein>
<dbReference type="Gene3D" id="2.40.128.460">
    <property type="entry name" value="Periplasmic lysozyme inhibitor of I-type lysozyme"/>
    <property type="match status" value="1"/>
</dbReference>
<comment type="caution">
    <text evidence="1">The sequence shown here is derived from an EMBL/GenBank/DDBJ whole genome shotgun (WGS) entry which is preliminary data.</text>
</comment>
<proteinExistence type="predicted"/>
<gene>
    <name evidence="1" type="ORF">F4Y60_01320</name>
</gene>
<reference evidence="1" key="1">
    <citation type="submission" date="2019-09" db="EMBL/GenBank/DDBJ databases">
        <title>Characterisation of the sponge microbiome using genome-centric metagenomics.</title>
        <authorList>
            <person name="Engelberts J.P."/>
            <person name="Robbins S.J."/>
            <person name="De Goeij J.M."/>
            <person name="Aranda M."/>
            <person name="Bell S.C."/>
            <person name="Webster N.S."/>
        </authorList>
    </citation>
    <scope>NUCLEOTIDE SEQUENCE</scope>
    <source>
        <strain evidence="1">SB0664_bin_43</strain>
    </source>
</reference>
<name>A0A6B0XWP1_9RHOB</name>
<dbReference type="Pfam" id="PF16743">
    <property type="entry name" value="PliI"/>
    <property type="match status" value="1"/>
</dbReference>
<dbReference type="InterPro" id="IPR031948">
    <property type="entry name" value="PliI"/>
</dbReference>
<sequence length="128" mass="13746">MPAFMGMAPGTNVAVTVVEGPGEPRSIGSYALWTYEILDLDWLRESFAAGLVRERERTVEALLFKDVDRDVTGGVIVVVRSAGSGGYVSANVYGVRGRTRRHLVSVEGVDGAADPVLALRESARPRAQ</sequence>
<evidence type="ECO:0000313" key="1">
    <source>
        <dbReference type="EMBL" id="MXY32735.1"/>
    </source>
</evidence>